<dbReference type="EMBL" id="DVHF01000082">
    <property type="protein sequence ID" value="HIR57445.1"/>
    <property type="molecule type" value="Genomic_DNA"/>
</dbReference>
<proteinExistence type="predicted"/>
<reference evidence="1" key="1">
    <citation type="submission" date="2020-10" db="EMBL/GenBank/DDBJ databases">
        <authorList>
            <person name="Gilroy R."/>
        </authorList>
    </citation>
    <scope>NUCLEOTIDE SEQUENCE</scope>
    <source>
        <strain evidence="1">ChiSjej1B19-7085</strain>
    </source>
</reference>
<gene>
    <name evidence="1" type="ORF">IAA54_07225</name>
</gene>
<comment type="caution">
    <text evidence="1">The sequence shown here is derived from an EMBL/GenBank/DDBJ whole genome shotgun (WGS) entry which is preliminary data.</text>
</comment>
<evidence type="ECO:0000313" key="1">
    <source>
        <dbReference type="EMBL" id="HIR57445.1"/>
    </source>
</evidence>
<dbReference type="AlphaFoldDB" id="A0A9D1J1Q3"/>
<dbReference type="Proteomes" id="UP000886785">
    <property type="component" value="Unassembled WGS sequence"/>
</dbReference>
<organism evidence="1 2">
    <name type="scientific">Candidatus Gallacutalibacter pullicola</name>
    <dbReference type="NCBI Taxonomy" id="2840830"/>
    <lineage>
        <taxon>Bacteria</taxon>
        <taxon>Bacillati</taxon>
        <taxon>Bacillota</taxon>
        <taxon>Clostridia</taxon>
        <taxon>Eubacteriales</taxon>
        <taxon>Candidatus Gallacutalibacter</taxon>
    </lineage>
</organism>
<evidence type="ECO:0000313" key="2">
    <source>
        <dbReference type="Proteomes" id="UP000886785"/>
    </source>
</evidence>
<name>A0A9D1J1Q3_9FIRM</name>
<accession>A0A9D1J1Q3</accession>
<evidence type="ECO:0008006" key="3">
    <source>
        <dbReference type="Google" id="ProtNLM"/>
    </source>
</evidence>
<sequence length="316" mass="33848">MKRIIAAILAGAVIASSSGCSTLTEVLSSAAAVREFSGSIDSQMDGTGELDGDMKELHGDYIVSERETEGTIDLVVTWDFEVTRGDVPLLVYADADGAETSLTSGEASGTASAEMEENGKIVLRGDDCDLHALIKITGPDGVENTEEQQAAIEKSNEFQKAISELVIKYTNKDMDDETYAERMQELEKGQLENILAGLDAVDITAEEREEILPVLETALENFVTVMDGTAASLREMADESAASLREMADESGTASDIAEFSGKLGGVFSGIWNLVETVGGSADDLHADEKAIKELEEKYSAKLPAFYLSSLTYGER</sequence>
<reference evidence="1" key="2">
    <citation type="journal article" date="2021" name="PeerJ">
        <title>Extensive microbial diversity within the chicken gut microbiome revealed by metagenomics and culture.</title>
        <authorList>
            <person name="Gilroy R."/>
            <person name="Ravi A."/>
            <person name="Getino M."/>
            <person name="Pursley I."/>
            <person name="Horton D.L."/>
            <person name="Alikhan N.F."/>
            <person name="Baker D."/>
            <person name="Gharbi K."/>
            <person name="Hall N."/>
            <person name="Watson M."/>
            <person name="Adriaenssens E.M."/>
            <person name="Foster-Nyarko E."/>
            <person name="Jarju S."/>
            <person name="Secka A."/>
            <person name="Antonio M."/>
            <person name="Oren A."/>
            <person name="Chaudhuri R.R."/>
            <person name="La Ragione R."/>
            <person name="Hildebrand F."/>
            <person name="Pallen M.J."/>
        </authorList>
    </citation>
    <scope>NUCLEOTIDE SEQUENCE</scope>
    <source>
        <strain evidence="1">ChiSjej1B19-7085</strain>
    </source>
</reference>
<dbReference type="PROSITE" id="PS51257">
    <property type="entry name" value="PROKAR_LIPOPROTEIN"/>
    <property type="match status" value="1"/>
</dbReference>
<protein>
    <recommendedName>
        <fullName evidence="3">Lipoprotein</fullName>
    </recommendedName>
</protein>